<dbReference type="GO" id="GO:0046872">
    <property type="term" value="F:metal ion binding"/>
    <property type="evidence" value="ECO:0007669"/>
    <property type="project" value="UniProtKB-KW"/>
</dbReference>
<dbReference type="PROSITE" id="PS51918">
    <property type="entry name" value="RADICAL_SAM"/>
    <property type="match status" value="1"/>
</dbReference>
<sequence length="500" mass="57334">MADKIVLIRPKNVYNYNNYPPLNLILLGSKLHAAGFEIKIINSAFEQDHLVTIKKELEGALMAAVAILTSEAPDAYETIKFIKENTNVPVVVGGWHCTLFPEQMAKCEYVDYVIAGEGEDHILEIATALKEGRKIEKKIFPKQILDMEKLPFPDYSLEEHIETFINSYLTDKLSEFVPQPMRWLPYESSRGCPSKCTFCINVVADNRRYRKKSAAKVLAEIEQIVKKYRLTHLKILDDNFFVDCDRVRAICAGIIKLGLNITWDGECRVDYFNETMLNDDTLALARESGLIQLTLGIESGSPHTLKLMKKGITPQQAEHAVKKCDEHGIIPRSSFILEIPGEKLGDIKQTVAFINKLRRYPLFTCGVGTFRPYPKCELTQQLLKEGYLTEPKDFKEWTSRAVIDMYTASEYVRPWQVNGKFSESAAYYLNMESESRVGNHQLDNGRDRLINTLFIKIAGLRNHFMFYKIPIDKLLFKKFLTAFYRKRAAKEQKTVQGEKK</sequence>
<dbReference type="SMART" id="SM00729">
    <property type="entry name" value="Elp3"/>
    <property type="match status" value="1"/>
</dbReference>
<dbReference type="InterPro" id="IPR034466">
    <property type="entry name" value="Methyltransferase_Class_B"/>
</dbReference>
<dbReference type="InterPro" id="IPR058240">
    <property type="entry name" value="rSAM_sf"/>
</dbReference>
<dbReference type="Gene3D" id="3.80.30.20">
    <property type="entry name" value="tm_1862 like domain"/>
    <property type="match status" value="1"/>
</dbReference>
<comment type="cofactor">
    <cofactor evidence="1">
        <name>[4Fe-4S] cluster</name>
        <dbReference type="ChEBI" id="CHEBI:49883"/>
    </cofactor>
</comment>
<dbReference type="SUPFAM" id="SSF52242">
    <property type="entry name" value="Cobalamin (vitamin B12)-binding domain"/>
    <property type="match status" value="1"/>
</dbReference>
<keyword evidence="2" id="KW-0489">Methyltransferase</keyword>
<evidence type="ECO:0000313" key="11">
    <source>
        <dbReference type="Proteomes" id="UP000178602"/>
    </source>
</evidence>
<comment type="caution">
    <text evidence="10">The sequence shown here is derived from an EMBL/GenBank/DDBJ whole genome shotgun (WGS) entry which is preliminary data.</text>
</comment>
<dbReference type="InterPro" id="IPR036724">
    <property type="entry name" value="Cobalamin-bd_sf"/>
</dbReference>
<evidence type="ECO:0000256" key="7">
    <source>
        <dbReference type="ARBA" id="ARBA00023014"/>
    </source>
</evidence>
<dbReference type="GO" id="GO:0051539">
    <property type="term" value="F:4 iron, 4 sulfur cluster binding"/>
    <property type="evidence" value="ECO:0007669"/>
    <property type="project" value="UniProtKB-KW"/>
</dbReference>
<dbReference type="PANTHER" id="PTHR43409">
    <property type="entry name" value="ANAEROBIC MAGNESIUM-PROTOPORPHYRIN IX MONOMETHYL ESTER CYCLASE-RELATED"/>
    <property type="match status" value="1"/>
</dbReference>
<dbReference type="PANTHER" id="PTHR43409:SF7">
    <property type="entry name" value="BLL1977 PROTEIN"/>
    <property type="match status" value="1"/>
</dbReference>
<dbReference type="CDD" id="cd01335">
    <property type="entry name" value="Radical_SAM"/>
    <property type="match status" value="1"/>
</dbReference>
<evidence type="ECO:0000259" key="9">
    <source>
        <dbReference type="PROSITE" id="PS51918"/>
    </source>
</evidence>
<dbReference type="Proteomes" id="UP000178602">
    <property type="component" value="Unassembled WGS sequence"/>
</dbReference>
<dbReference type="InterPro" id="IPR006158">
    <property type="entry name" value="Cobalamin-bd"/>
</dbReference>
<dbReference type="AlphaFoldDB" id="A0A1F4T544"/>
<evidence type="ECO:0000256" key="1">
    <source>
        <dbReference type="ARBA" id="ARBA00001966"/>
    </source>
</evidence>
<dbReference type="SFLD" id="SFLDS00029">
    <property type="entry name" value="Radical_SAM"/>
    <property type="match status" value="1"/>
</dbReference>
<evidence type="ECO:0000259" key="8">
    <source>
        <dbReference type="PROSITE" id="PS51332"/>
    </source>
</evidence>
<dbReference type="PROSITE" id="PS51332">
    <property type="entry name" value="B12_BINDING"/>
    <property type="match status" value="1"/>
</dbReference>
<evidence type="ECO:0000313" key="10">
    <source>
        <dbReference type="EMBL" id="OGC27882.1"/>
    </source>
</evidence>
<feature type="domain" description="B12-binding" evidence="8">
    <location>
        <begin position="2"/>
        <end position="136"/>
    </location>
</feature>
<keyword evidence="5" id="KW-0479">Metal-binding</keyword>
<keyword evidence="4" id="KW-0949">S-adenosyl-L-methionine</keyword>
<organism evidence="10 11">
    <name type="scientific">candidate division WOR-1 bacterium RIFOXYC12_FULL_54_18</name>
    <dbReference type="NCBI Taxonomy" id="1802584"/>
    <lineage>
        <taxon>Bacteria</taxon>
        <taxon>Bacillati</taxon>
        <taxon>Saganbacteria</taxon>
    </lineage>
</organism>
<reference evidence="10 11" key="1">
    <citation type="journal article" date="2016" name="Nat. Commun.">
        <title>Thousands of microbial genomes shed light on interconnected biogeochemical processes in an aquifer system.</title>
        <authorList>
            <person name="Anantharaman K."/>
            <person name="Brown C.T."/>
            <person name="Hug L.A."/>
            <person name="Sharon I."/>
            <person name="Castelle C.J."/>
            <person name="Probst A.J."/>
            <person name="Thomas B.C."/>
            <person name="Singh A."/>
            <person name="Wilkins M.J."/>
            <person name="Karaoz U."/>
            <person name="Brodie E.L."/>
            <person name="Williams K.H."/>
            <person name="Hubbard S.S."/>
            <person name="Banfield J.F."/>
        </authorList>
    </citation>
    <scope>NUCLEOTIDE SEQUENCE [LARGE SCALE GENOMIC DNA]</scope>
</reference>
<dbReference type="GO" id="GO:0031419">
    <property type="term" value="F:cobalamin binding"/>
    <property type="evidence" value="ECO:0007669"/>
    <property type="project" value="InterPro"/>
</dbReference>
<dbReference type="SUPFAM" id="SSF102114">
    <property type="entry name" value="Radical SAM enzymes"/>
    <property type="match status" value="1"/>
</dbReference>
<evidence type="ECO:0000256" key="6">
    <source>
        <dbReference type="ARBA" id="ARBA00023004"/>
    </source>
</evidence>
<gene>
    <name evidence="10" type="ORF">A3K49_02605</name>
</gene>
<dbReference type="CDD" id="cd02068">
    <property type="entry name" value="radical_SAM_B12_BD"/>
    <property type="match status" value="1"/>
</dbReference>
<dbReference type="EMBL" id="MEUG01000001">
    <property type="protein sequence ID" value="OGC27882.1"/>
    <property type="molecule type" value="Genomic_DNA"/>
</dbReference>
<dbReference type="InterPro" id="IPR023404">
    <property type="entry name" value="rSAM_horseshoe"/>
</dbReference>
<keyword evidence="7" id="KW-0411">Iron-sulfur</keyword>
<dbReference type="GO" id="GO:0003824">
    <property type="term" value="F:catalytic activity"/>
    <property type="evidence" value="ECO:0007669"/>
    <property type="project" value="InterPro"/>
</dbReference>
<accession>A0A1F4T544</accession>
<dbReference type="Pfam" id="PF04055">
    <property type="entry name" value="Radical_SAM"/>
    <property type="match status" value="1"/>
</dbReference>
<dbReference type="Gene3D" id="3.40.50.280">
    <property type="entry name" value="Cobalamin-binding domain"/>
    <property type="match status" value="1"/>
</dbReference>
<evidence type="ECO:0000256" key="5">
    <source>
        <dbReference type="ARBA" id="ARBA00022723"/>
    </source>
</evidence>
<proteinExistence type="predicted"/>
<dbReference type="InterPro" id="IPR006638">
    <property type="entry name" value="Elp3/MiaA/NifB-like_rSAM"/>
</dbReference>
<protein>
    <submittedName>
        <fullName evidence="10">Uncharacterized protein</fullName>
    </submittedName>
</protein>
<evidence type="ECO:0000256" key="3">
    <source>
        <dbReference type="ARBA" id="ARBA00022679"/>
    </source>
</evidence>
<keyword evidence="3" id="KW-0808">Transferase</keyword>
<evidence type="ECO:0000256" key="2">
    <source>
        <dbReference type="ARBA" id="ARBA00022603"/>
    </source>
</evidence>
<keyword evidence="6" id="KW-0408">Iron</keyword>
<dbReference type="SFLD" id="SFLDG01082">
    <property type="entry name" value="B12-binding_domain_containing"/>
    <property type="match status" value="1"/>
</dbReference>
<dbReference type="InterPro" id="IPR051198">
    <property type="entry name" value="BchE-like"/>
</dbReference>
<dbReference type="InterPro" id="IPR007197">
    <property type="entry name" value="rSAM"/>
</dbReference>
<name>A0A1F4T544_UNCSA</name>
<dbReference type="SFLD" id="SFLDG01123">
    <property type="entry name" value="methyltransferase_(Class_B)"/>
    <property type="match status" value="1"/>
</dbReference>
<evidence type="ECO:0000256" key="4">
    <source>
        <dbReference type="ARBA" id="ARBA00022691"/>
    </source>
</evidence>
<feature type="domain" description="Radical SAM core" evidence="9">
    <location>
        <begin position="178"/>
        <end position="401"/>
    </location>
</feature>
<dbReference type="Pfam" id="PF02310">
    <property type="entry name" value="B12-binding"/>
    <property type="match status" value="1"/>
</dbReference>